<accession>A0ACD0NWB1</accession>
<sequence length="160" mass="17521">MDVCFTRWMDGFEELVGGGGGGGSNDDGDLGEMMLVQGRKGQRLRGMREGDEAREGGRRKRKPFLFFLFFLFFFLVLAHESPSFSLSLSLCVCRVLSSAVPILSLSLSLSLLALLPHSLFPFLFLCVPGSVLVWSGAGRVEEENHSASGEVSHSPVPTHW</sequence>
<name>A0ACD0NWB1_9BASI</name>
<dbReference type="EMBL" id="KZ819963">
    <property type="protein sequence ID" value="PWN50153.1"/>
    <property type="molecule type" value="Genomic_DNA"/>
</dbReference>
<reference evidence="1 2" key="1">
    <citation type="journal article" date="2018" name="Mol. Biol. Evol.">
        <title>Broad Genomic Sampling Reveals a Smut Pathogenic Ancestry of the Fungal Clade Ustilaginomycotina.</title>
        <authorList>
            <person name="Kijpornyongpan T."/>
            <person name="Mondo S.J."/>
            <person name="Barry K."/>
            <person name="Sandor L."/>
            <person name="Lee J."/>
            <person name="Lipzen A."/>
            <person name="Pangilinan J."/>
            <person name="LaButti K."/>
            <person name="Hainaut M."/>
            <person name="Henrissat B."/>
            <person name="Grigoriev I.V."/>
            <person name="Spatafora J.W."/>
            <person name="Aime M.C."/>
        </authorList>
    </citation>
    <scope>NUCLEOTIDE SEQUENCE [LARGE SCALE GENOMIC DNA]</scope>
    <source>
        <strain evidence="1 2">SA 807</strain>
    </source>
</reference>
<dbReference type="Proteomes" id="UP000245626">
    <property type="component" value="Unassembled WGS sequence"/>
</dbReference>
<evidence type="ECO:0000313" key="2">
    <source>
        <dbReference type="Proteomes" id="UP000245626"/>
    </source>
</evidence>
<organism evidence="1 2">
    <name type="scientific">Violaceomyces palustris</name>
    <dbReference type="NCBI Taxonomy" id="1673888"/>
    <lineage>
        <taxon>Eukaryota</taxon>
        <taxon>Fungi</taxon>
        <taxon>Dikarya</taxon>
        <taxon>Basidiomycota</taxon>
        <taxon>Ustilaginomycotina</taxon>
        <taxon>Ustilaginomycetes</taxon>
        <taxon>Violaceomycetales</taxon>
        <taxon>Violaceomycetaceae</taxon>
        <taxon>Violaceomyces</taxon>
    </lineage>
</organism>
<gene>
    <name evidence="1" type="ORF">IE53DRAFT_109386</name>
</gene>
<protein>
    <submittedName>
        <fullName evidence="1">Uncharacterized protein</fullName>
    </submittedName>
</protein>
<evidence type="ECO:0000313" key="1">
    <source>
        <dbReference type="EMBL" id="PWN50153.1"/>
    </source>
</evidence>
<keyword evidence="2" id="KW-1185">Reference proteome</keyword>
<proteinExistence type="predicted"/>